<reference evidence="9 10" key="1">
    <citation type="journal article" date="2014" name="Am. J. Bot.">
        <title>Genome assembly and annotation for red clover (Trifolium pratense; Fabaceae).</title>
        <authorList>
            <person name="Istvanek J."/>
            <person name="Jaros M."/>
            <person name="Krenek A."/>
            <person name="Repkova J."/>
        </authorList>
    </citation>
    <scope>NUCLEOTIDE SEQUENCE [LARGE SCALE GENOMIC DNA]</scope>
    <source>
        <strain evidence="10">cv. Tatra</strain>
        <tissue evidence="9">Young leaves</tissue>
    </source>
</reference>
<keyword evidence="5 7" id="KW-0862">Zinc</keyword>
<evidence type="ECO:0000256" key="5">
    <source>
        <dbReference type="ARBA" id="ARBA00022833"/>
    </source>
</evidence>
<protein>
    <submittedName>
        <fullName evidence="9">Oligopeptidase A</fullName>
    </submittedName>
</protein>
<dbReference type="InterPro" id="IPR024077">
    <property type="entry name" value="Neurolysin/TOP_dom2"/>
</dbReference>
<dbReference type="GO" id="GO:0004222">
    <property type="term" value="F:metalloendopeptidase activity"/>
    <property type="evidence" value="ECO:0007669"/>
    <property type="project" value="InterPro"/>
</dbReference>
<evidence type="ECO:0000259" key="8">
    <source>
        <dbReference type="Pfam" id="PF01432"/>
    </source>
</evidence>
<feature type="domain" description="Peptidase M3A/M3B catalytic" evidence="8">
    <location>
        <begin position="2"/>
        <end position="130"/>
    </location>
</feature>
<evidence type="ECO:0000256" key="6">
    <source>
        <dbReference type="ARBA" id="ARBA00023049"/>
    </source>
</evidence>
<evidence type="ECO:0000256" key="1">
    <source>
        <dbReference type="ARBA" id="ARBA00006040"/>
    </source>
</evidence>
<dbReference type="GO" id="GO:0009507">
    <property type="term" value="C:chloroplast"/>
    <property type="evidence" value="ECO:0007669"/>
    <property type="project" value="TreeGrafter"/>
</dbReference>
<evidence type="ECO:0000256" key="2">
    <source>
        <dbReference type="ARBA" id="ARBA00022670"/>
    </source>
</evidence>
<dbReference type="AlphaFoldDB" id="A0A2K3LQK0"/>
<dbReference type="FunFam" id="1.10.1370.40:FF:000006">
    <property type="entry name" value="Organellar oligopeptidase A, chloroplastic/mitochondrial"/>
    <property type="match status" value="1"/>
</dbReference>
<sequence>IRFATVDLELHTKYVPGGSESIYDVDRRVSEKTQVIPPLAEDRFLCSFSHIFAGGYAAGYYSYKWAEVLSADAFSAFEDAGLDNNKAVIETGRKFRETILALGGGKAPLEVFVQFRGREPTPDALLRHNGLIAAA</sequence>
<dbReference type="Proteomes" id="UP000236291">
    <property type="component" value="Unassembled WGS sequence"/>
</dbReference>
<dbReference type="GO" id="GO:0006508">
    <property type="term" value="P:proteolysis"/>
    <property type="evidence" value="ECO:0007669"/>
    <property type="project" value="UniProtKB-KW"/>
</dbReference>
<keyword evidence="4 7" id="KW-0378">Hydrolase</keyword>
<proteinExistence type="inferred from homology"/>
<dbReference type="ExpressionAtlas" id="A0A2K3LQK0">
    <property type="expression patterns" value="baseline"/>
</dbReference>
<organism evidence="9 10">
    <name type="scientific">Trifolium pratense</name>
    <name type="common">Red clover</name>
    <dbReference type="NCBI Taxonomy" id="57577"/>
    <lineage>
        <taxon>Eukaryota</taxon>
        <taxon>Viridiplantae</taxon>
        <taxon>Streptophyta</taxon>
        <taxon>Embryophyta</taxon>
        <taxon>Tracheophyta</taxon>
        <taxon>Spermatophyta</taxon>
        <taxon>Magnoliopsida</taxon>
        <taxon>eudicotyledons</taxon>
        <taxon>Gunneridae</taxon>
        <taxon>Pentapetalae</taxon>
        <taxon>rosids</taxon>
        <taxon>fabids</taxon>
        <taxon>Fabales</taxon>
        <taxon>Fabaceae</taxon>
        <taxon>Papilionoideae</taxon>
        <taxon>50 kb inversion clade</taxon>
        <taxon>NPAAA clade</taxon>
        <taxon>Hologalegina</taxon>
        <taxon>IRL clade</taxon>
        <taxon>Trifolieae</taxon>
        <taxon>Trifolium</taxon>
    </lineage>
</organism>
<evidence type="ECO:0000313" key="9">
    <source>
        <dbReference type="EMBL" id="PNX80797.1"/>
    </source>
</evidence>
<comment type="caution">
    <text evidence="9">The sequence shown here is derived from an EMBL/GenBank/DDBJ whole genome shotgun (WGS) entry which is preliminary data.</text>
</comment>
<dbReference type="PANTHER" id="PTHR11804:SF83">
    <property type="entry name" value="LD37516P"/>
    <property type="match status" value="1"/>
</dbReference>
<name>A0A2K3LQK0_TRIPR</name>
<dbReference type="STRING" id="57577.A0A2K3LQK0"/>
<keyword evidence="2 7" id="KW-0645">Protease</keyword>
<dbReference type="EMBL" id="ASHM01038636">
    <property type="protein sequence ID" value="PNX80797.1"/>
    <property type="molecule type" value="Genomic_DNA"/>
</dbReference>
<evidence type="ECO:0000256" key="4">
    <source>
        <dbReference type="ARBA" id="ARBA00022801"/>
    </source>
</evidence>
<accession>A0A2K3LQK0</accession>
<keyword evidence="6 7" id="KW-0482">Metalloprotease</keyword>
<gene>
    <name evidence="9" type="ORF">L195_g036808</name>
</gene>
<keyword evidence="3 7" id="KW-0479">Metal-binding</keyword>
<dbReference type="InterPro" id="IPR001567">
    <property type="entry name" value="Pept_M3A_M3B_dom"/>
</dbReference>
<dbReference type="SUPFAM" id="SSF55486">
    <property type="entry name" value="Metalloproteases ('zincins'), catalytic domain"/>
    <property type="match status" value="1"/>
</dbReference>
<evidence type="ECO:0000256" key="3">
    <source>
        <dbReference type="ARBA" id="ARBA00022723"/>
    </source>
</evidence>
<evidence type="ECO:0000313" key="10">
    <source>
        <dbReference type="Proteomes" id="UP000236291"/>
    </source>
</evidence>
<comment type="cofactor">
    <cofactor evidence="7">
        <name>Zn(2+)</name>
        <dbReference type="ChEBI" id="CHEBI:29105"/>
    </cofactor>
    <text evidence="7">Binds 1 zinc ion.</text>
</comment>
<dbReference type="InterPro" id="IPR045090">
    <property type="entry name" value="Pept_M3A_M3B"/>
</dbReference>
<dbReference type="PANTHER" id="PTHR11804">
    <property type="entry name" value="PROTEASE M3 THIMET OLIGOPEPTIDASE-RELATED"/>
    <property type="match status" value="1"/>
</dbReference>
<reference evidence="9 10" key="2">
    <citation type="journal article" date="2017" name="Front. Plant Sci.">
        <title>Gene Classification and Mining of Molecular Markers Useful in Red Clover (Trifolium pratense) Breeding.</title>
        <authorList>
            <person name="Istvanek J."/>
            <person name="Dluhosova J."/>
            <person name="Dluhos P."/>
            <person name="Patkova L."/>
            <person name="Nedelnik J."/>
            <person name="Repkova J."/>
        </authorList>
    </citation>
    <scope>NUCLEOTIDE SEQUENCE [LARGE SCALE GENOMIC DNA]</scope>
    <source>
        <strain evidence="10">cv. Tatra</strain>
        <tissue evidence="9">Young leaves</tissue>
    </source>
</reference>
<feature type="non-terminal residue" evidence="9">
    <location>
        <position position="1"/>
    </location>
</feature>
<evidence type="ECO:0000256" key="7">
    <source>
        <dbReference type="RuleBase" id="RU003435"/>
    </source>
</evidence>
<dbReference type="GO" id="GO:0006518">
    <property type="term" value="P:peptide metabolic process"/>
    <property type="evidence" value="ECO:0007669"/>
    <property type="project" value="TreeGrafter"/>
</dbReference>
<dbReference type="GO" id="GO:0046872">
    <property type="term" value="F:metal ion binding"/>
    <property type="evidence" value="ECO:0007669"/>
    <property type="project" value="UniProtKB-UniRule"/>
</dbReference>
<dbReference type="Gene3D" id="1.10.1370.10">
    <property type="entry name" value="Neurolysin, domain 3"/>
    <property type="match status" value="1"/>
</dbReference>
<comment type="similarity">
    <text evidence="1 7">Belongs to the peptidase M3 family.</text>
</comment>
<dbReference type="Pfam" id="PF01432">
    <property type="entry name" value="Peptidase_M3"/>
    <property type="match status" value="1"/>
</dbReference>